<organism evidence="2 3">
    <name type="scientific">Apophysomyces ossiformis</name>
    <dbReference type="NCBI Taxonomy" id="679940"/>
    <lineage>
        <taxon>Eukaryota</taxon>
        <taxon>Fungi</taxon>
        <taxon>Fungi incertae sedis</taxon>
        <taxon>Mucoromycota</taxon>
        <taxon>Mucoromycotina</taxon>
        <taxon>Mucoromycetes</taxon>
        <taxon>Mucorales</taxon>
        <taxon>Mucorineae</taxon>
        <taxon>Mucoraceae</taxon>
        <taxon>Apophysomyces</taxon>
    </lineage>
</organism>
<keyword evidence="3" id="KW-1185">Reference proteome</keyword>
<dbReference type="AlphaFoldDB" id="A0A8H7BTQ4"/>
<dbReference type="Proteomes" id="UP000605846">
    <property type="component" value="Unassembled WGS sequence"/>
</dbReference>
<feature type="compositionally biased region" description="Polar residues" evidence="1">
    <location>
        <begin position="340"/>
        <end position="350"/>
    </location>
</feature>
<dbReference type="OrthoDB" id="2138242at2759"/>
<comment type="caution">
    <text evidence="2">The sequence shown here is derived from an EMBL/GenBank/DDBJ whole genome shotgun (WGS) entry which is preliminary data.</text>
</comment>
<protein>
    <submittedName>
        <fullName evidence="2">Uncharacterized protein</fullName>
    </submittedName>
</protein>
<sequence length="403" mass="46174">MKIHTIVLGEYHHPPIPFCLYQFPTPVTPPLTTQESTIHFFSIQDLTHLFNMADDLIPVYREHPSYFCKDQLGRCYLMTKGVADIACKRRLTALAELCRLTDRDALTGAADPWLQQIPNLRPCPKHVLEQDLAPTRLDGREWFLKPSIRLSPPAEERSSTLPKPSSLLLKRLAPKQGNKATPHLTISTPSYDQRNVSIQSAPLHARRTATINGNRPHKVMKRSTLVPATSTGINFPSPPIVLSQHQQQQQQQQQQRHLTQKQQFLLPFEHLYDNLEQTRRLKSTLDDQIRRSSTLMKTLQTSSVMVEALVRTYMKDAIEQQFQGRLRECLNRVAALERLQQPSENNNNNDKPFKTTGASERWQQDQSLPSTPPTPSQQQKPTSVLAELMSRLDQLERKLDKRP</sequence>
<dbReference type="EMBL" id="JABAYA010000018">
    <property type="protein sequence ID" value="KAF7730178.1"/>
    <property type="molecule type" value="Genomic_DNA"/>
</dbReference>
<gene>
    <name evidence="2" type="ORF">EC973_002786</name>
</gene>
<evidence type="ECO:0000313" key="3">
    <source>
        <dbReference type="Proteomes" id="UP000605846"/>
    </source>
</evidence>
<name>A0A8H7BTQ4_9FUNG</name>
<proteinExistence type="predicted"/>
<evidence type="ECO:0000256" key="1">
    <source>
        <dbReference type="SAM" id="MobiDB-lite"/>
    </source>
</evidence>
<feature type="region of interest" description="Disordered" evidence="1">
    <location>
        <begin position="340"/>
        <end position="383"/>
    </location>
</feature>
<evidence type="ECO:0000313" key="2">
    <source>
        <dbReference type="EMBL" id="KAF7730178.1"/>
    </source>
</evidence>
<reference evidence="2" key="1">
    <citation type="submission" date="2020-01" db="EMBL/GenBank/DDBJ databases">
        <title>Genome Sequencing of Three Apophysomyces-Like Fungal Strains Confirms a Novel Fungal Genus in the Mucoromycota with divergent Burkholderia-like Endosymbiotic Bacteria.</title>
        <authorList>
            <person name="Stajich J.E."/>
            <person name="Macias A.M."/>
            <person name="Carter-House D."/>
            <person name="Lovett B."/>
            <person name="Kasson L.R."/>
            <person name="Berry K."/>
            <person name="Grigoriev I."/>
            <person name="Chang Y."/>
            <person name="Spatafora J."/>
            <person name="Kasson M.T."/>
        </authorList>
    </citation>
    <scope>NUCLEOTIDE SEQUENCE</scope>
    <source>
        <strain evidence="2">NRRL A-21654</strain>
    </source>
</reference>
<accession>A0A8H7BTQ4</accession>